<reference evidence="2" key="1">
    <citation type="submission" date="2018-07" db="EMBL/GenBank/DDBJ databases">
        <authorList>
            <person name="Peiro R."/>
            <person name="Begona"/>
            <person name="Cbmso G."/>
            <person name="Lopez M."/>
            <person name="Gonzalez S."/>
        </authorList>
    </citation>
    <scope>NUCLEOTIDE SEQUENCE [LARGE SCALE GENOMIC DNA]</scope>
</reference>
<dbReference type="EMBL" id="UEYP01000016">
    <property type="protein sequence ID" value="SSC65017.1"/>
    <property type="molecule type" value="Genomic_DNA"/>
</dbReference>
<dbReference type="Proteomes" id="UP000254764">
    <property type="component" value="Unassembled WGS sequence"/>
</dbReference>
<evidence type="ECO:0000313" key="2">
    <source>
        <dbReference type="Proteomes" id="UP000254764"/>
    </source>
</evidence>
<accession>A0A376ABH6</accession>
<organism evidence="1 2">
    <name type="scientific">Ciceribacter selenitireducens ATCC BAA-1503</name>
    <dbReference type="NCBI Taxonomy" id="1336235"/>
    <lineage>
        <taxon>Bacteria</taxon>
        <taxon>Pseudomonadati</taxon>
        <taxon>Pseudomonadota</taxon>
        <taxon>Alphaproteobacteria</taxon>
        <taxon>Hyphomicrobiales</taxon>
        <taxon>Rhizobiaceae</taxon>
        <taxon>Ciceribacter</taxon>
    </lineage>
</organism>
<keyword evidence="2" id="KW-1185">Reference proteome</keyword>
<name>A0A376ABH6_9HYPH</name>
<proteinExistence type="predicted"/>
<sequence>MEPRRSWRLSNIGSSLSFRVPETSVFPALKTRRKAKMHPRAHRAVGC</sequence>
<dbReference type="AlphaFoldDB" id="A0A376ABH6"/>
<gene>
    <name evidence="1" type="ORF">RHIZ70_725</name>
</gene>
<evidence type="ECO:0000313" key="1">
    <source>
        <dbReference type="EMBL" id="SSC65017.1"/>
    </source>
</evidence>
<protein>
    <submittedName>
        <fullName evidence="1">Uncharacterized protein</fullName>
    </submittedName>
</protein>